<dbReference type="CDD" id="cd07043">
    <property type="entry name" value="STAS_anti-anti-sigma_factors"/>
    <property type="match status" value="1"/>
</dbReference>
<evidence type="ECO:0000313" key="2">
    <source>
        <dbReference type="EMBL" id="CRH08109.1"/>
    </source>
</evidence>
<protein>
    <recommendedName>
        <fullName evidence="1">STAS domain-containing protein</fullName>
    </recommendedName>
</protein>
<sequence>MSQRFAKQYSKAPERLIVTLTEPFNYNAYTAFHESYKDESGQGQIEFDFRHVDTIDSAALGMLLIAREHYGNDNNRVFISNLNGYAQKVVMATKLDSMFTII</sequence>
<dbReference type="AlphaFoldDB" id="A0A1S7LPI5"/>
<name>A0A1S7LPI5_MAGMO</name>
<proteinExistence type="predicted"/>
<dbReference type="Gene3D" id="3.30.750.24">
    <property type="entry name" value="STAS domain"/>
    <property type="match status" value="1"/>
</dbReference>
<feature type="domain" description="STAS" evidence="1">
    <location>
        <begin position="5"/>
        <end position="102"/>
    </location>
</feature>
<dbReference type="InterPro" id="IPR002645">
    <property type="entry name" value="STAS_dom"/>
</dbReference>
<accession>A0A1S7LPI5</accession>
<dbReference type="SUPFAM" id="SSF52091">
    <property type="entry name" value="SpoIIaa-like"/>
    <property type="match status" value="1"/>
</dbReference>
<organism evidence="2">
    <name type="scientific">Magnetococcus massalia (strain MO-1)</name>
    <dbReference type="NCBI Taxonomy" id="451514"/>
    <lineage>
        <taxon>Bacteria</taxon>
        <taxon>Pseudomonadati</taxon>
        <taxon>Pseudomonadota</taxon>
        <taxon>Magnetococcia</taxon>
        <taxon>Magnetococcales</taxon>
        <taxon>Magnetococcaceae</taxon>
        <taxon>Magnetococcus</taxon>
    </lineage>
</organism>
<dbReference type="PROSITE" id="PS50801">
    <property type="entry name" value="STAS"/>
    <property type="match status" value="1"/>
</dbReference>
<dbReference type="InterPro" id="IPR036513">
    <property type="entry name" value="STAS_dom_sf"/>
</dbReference>
<dbReference type="EMBL" id="LO017727">
    <property type="protein sequence ID" value="CRH08109.1"/>
    <property type="molecule type" value="Genomic_DNA"/>
</dbReference>
<dbReference type="Pfam" id="PF01740">
    <property type="entry name" value="STAS"/>
    <property type="match status" value="1"/>
</dbReference>
<reference evidence="2" key="1">
    <citation type="submission" date="2015-04" db="EMBL/GenBank/DDBJ databases">
        <authorList>
            <person name="Syromyatnikov M.Y."/>
            <person name="Popov V.N."/>
        </authorList>
    </citation>
    <scope>NUCLEOTIDE SEQUENCE</scope>
    <source>
        <strain evidence="2">MO-1</strain>
    </source>
</reference>
<evidence type="ECO:0000259" key="1">
    <source>
        <dbReference type="PROSITE" id="PS50801"/>
    </source>
</evidence>
<gene>
    <name evidence="2" type="ORF">MAGMO_3981</name>
</gene>